<keyword evidence="2" id="KW-1185">Reference proteome</keyword>
<sequence length="164" mass="18853">MPKQITSVLVKKYIAEFGSNVFSADQNVLFCNFCETKVSVDKRFIVTQHLKTEKHKRAAKRVENDTGKILIQPFITDATKKSIFNHDLCKALLTANIPLNKLSNPCFKEFLSMYTGKDIPSESTLRKGYVNEIYENTIKKIRNYVQNKFIWVSIDETTDVTGTY</sequence>
<evidence type="ECO:0000313" key="1">
    <source>
        <dbReference type="EMBL" id="KAF0707419.1"/>
    </source>
</evidence>
<dbReference type="EMBL" id="VUJU01012550">
    <property type="protein sequence ID" value="KAF0707419.1"/>
    <property type="molecule type" value="Genomic_DNA"/>
</dbReference>
<gene>
    <name evidence="1" type="ORF">FWK35_00033280</name>
</gene>
<dbReference type="GO" id="GO:0005634">
    <property type="term" value="C:nucleus"/>
    <property type="evidence" value="ECO:0007669"/>
    <property type="project" value="InterPro"/>
</dbReference>
<reference evidence="1 2" key="1">
    <citation type="submission" date="2019-08" db="EMBL/GenBank/DDBJ databases">
        <title>Whole genome of Aphis craccivora.</title>
        <authorList>
            <person name="Voronova N.V."/>
            <person name="Shulinski R.S."/>
            <person name="Bandarenka Y.V."/>
            <person name="Zhorov D.G."/>
            <person name="Warner D."/>
        </authorList>
    </citation>
    <scope>NUCLEOTIDE SEQUENCE [LARGE SCALE GENOMIC DNA]</scope>
    <source>
        <strain evidence="1">180601</strain>
        <tissue evidence="1">Whole Body</tissue>
    </source>
</reference>
<comment type="caution">
    <text evidence="1">The sequence shown here is derived from an EMBL/GenBank/DDBJ whole genome shotgun (WGS) entry which is preliminary data.</text>
</comment>
<dbReference type="OrthoDB" id="6604921at2759"/>
<dbReference type="Proteomes" id="UP000478052">
    <property type="component" value="Unassembled WGS sequence"/>
</dbReference>
<name>A0A6G0VTN0_APHCR</name>
<accession>A0A6G0VTN0</accession>
<protein>
    <submittedName>
        <fullName evidence="1">RT RNaseH 2 domain-containing protein</fullName>
    </submittedName>
</protein>
<dbReference type="InterPro" id="IPR033375">
    <property type="entry name" value="Cggbp1"/>
</dbReference>
<dbReference type="PANTHER" id="PTHR32344">
    <property type="entry name" value="U1-TYPE DOMAIN-CONTAINING PROTEIN"/>
    <property type="match status" value="1"/>
</dbReference>
<dbReference type="GO" id="GO:0003690">
    <property type="term" value="F:double-stranded DNA binding"/>
    <property type="evidence" value="ECO:0007669"/>
    <property type="project" value="InterPro"/>
</dbReference>
<dbReference type="GO" id="GO:0006357">
    <property type="term" value="P:regulation of transcription by RNA polymerase II"/>
    <property type="evidence" value="ECO:0007669"/>
    <property type="project" value="InterPro"/>
</dbReference>
<organism evidence="1 2">
    <name type="scientific">Aphis craccivora</name>
    <name type="common">Cowpea aphid</name>
    <dbReference type="NCBI Taxonomy" id="307492"/>
    <lineage>
        <taxon>Eukaryota</taxon>
        <taxon>Metazoa</taxon>
        <taxon>Ecdysozoa</taxon>
        <taxon>Arthropoda</taxon>
        <taxon>Hexapoda</taxon>
        <taxon>Insecta</taxon>
        <taxon>Pterygota</taxon>
        <taxon>Neoptera</taxon>
        <taxon>Paraneoptera</taxon>
        <taxon>Hemiptera</taxon>
        <taxon>Sternorrhyncha</taxon>
        <taxon>Aphidomorpha</taxon>
        <taxon>Aphidoidea</taxon>
        <taxon>Aphididae</taxon>
        <taxon>Aphidini</taxon>
        <taxon>Aphis</taxon>
        <taxon>Aphis</taxon>
    </lineage>
</organism>
<proteinExistence type="predicted"/>
<dbReference type="PANTHER" id="PTHR32344:SF1">
    <property type="entry name" value="U1-TYPE DOMAIN-CONTAINING PROTEIN"/>
    <property type="match status" value="1"/>
</dbReference>
<evidence type="ECO:0000313" key="2">
    <source>
        <dbReference type="Proteomes" id="UP000478052"/>
    </source>
</evidence>
<dbReference type="AlphaFoldDB" id="A0A6G0VTN0"/>